<name>A0AC61RAH1_9FIRM</name>
<keyword evidence="1" id="KW-0808">Transferase</keyword>
<dbReference type="EMBL" id="SRYG01000001">
    <property type="protein sequence ID" value="TGY67244.1"/>
    <property type="molecule type" value="Genomic_DNA"/>
</dbReference>
<dbReference type="EC" id="2.5.1.19" evidence="1"/>
<evidence type="ECO:0000313" key="1">
    <source>
        <dbReference type="EMBL" id="TGY67244.1"/>
    </source>
</evidence>
<gene>
    <name evidence="1" type="primary">aroA</name>
    <name evidence="1" type="ORF">E5336_00245</name>
</gene>
<comment type="caution">
    <text evidence="1">The sequence shown here is derived from an EMBL/GenBank/DDBJ whole genome shotgun (WGS) entry which is preliminary data.</text>
</comment>
<organism evidence="1 2">
    <name type="scientific">Dubosiella muris</name>
    <dbReference type="NCBI Taxonomy" id="3038133"/>
    <lineage>
        <taxon>Bacteria</taxon>
        <taxon>Bacillati</taxon>
        <taxon>Bacillota</taxon>
        <taxon>Erysipelotrichia</taxon>
        <taxon>Erysipelotrichales</taxon>
        <taxon>Erysipelotrichaceae</taxon>
        <taxon>Dubosiella</taxon>
    </lineage>
</organism>
<proteinExistence type="predicted"/>
<accession>A0AC61RAH1</accession>
<dbReference type="Proteomes" id="UP000308836">
    <property type="component" value="Unassembled WGS sequence"/>
</dbReference>
<reference evidence="1" key="1">
    <citation type="submission" date="2019-04" db="EMBL/GenBank/DDBJ databases">
        <title>Microbes associate with the intestines of laboratory mice.</title>
        <authorList>
            <person name="Navarre W."/>
            <person name="Wong E."/>
            <person name="Huang K."/>
            <person name="Tropini C."/>
            <person name="Ng K."/>
            <person name="Yu B."/>
        </authorList>
    </citation>
    <scope>NUCLEOTIDE SEQUENCE</scope>
    <source>
        <strain evidence="1">NM09_H32</strain>
    </source>
</reference>
<keyword evidence="2" id="KW-1185">Reference proteome</keyword>
<sequence length="422" mass="45503">MIVSIQPSFVGGEVVVPASKSMGHRALLCASLAAGTSVVTGLSMSKDIEATMRCLQALGARFQERGDQWIVEGCDPKARTSPAKLDAGESGSTLRFLVPVAALGSGPARFLGQGRLLSRPMTVYETLFSSHGLRFVHDQEQILVQGPLPGGNYRVPGNVSSQFVSGLLFALPLADANSVITIDGKFESKSYVDLTLKALAQAGIAIREEKGAYRLAGAQSYRPGRFHVEKDYSQAAFFAVLAALNAPLVLRDMDLESRQGDKAILSLVQKAGAQVDVEADRIHIRPGQRRGQTIDLADCPDLGPILCVLAAFIPETTTIRNAGRLRMKESDRIEAMETELRKWGVDITSDEDTITICGQCHYVADHEIVMDGHNDHRVVMACTVFGLCAGSPSKITGAQAVAKSYPTFFQDIQKIGGKVEWK</sequence>
<evidence type="ECO:0000313" key="2">
    <source>
        <dbReference type="Proteomes" id="UP000308836"/>
    </source>
</evidence>
<protein>
    <submittedName>
        <fullName evidence="1">3-phosphoshikimate 1-carboxyvinyltransferase</fullName>
        <ecNumber evidence="1">2.5.1.19</ecNumber>
    </submittedName>
</protein>